<keyword evidence="3" id="KW-0808">Transferase</keyword>
<keyword evidence="1" id="KW-0812">Transmembrane</keyword>
<organism evidence="3 4">
    <name type="scientific">Sphingomonas xinjiangensis</name>
    <dbReference type="NCBI Taxonomy" id="643568"/>
    <lineage>
        <taxon>Bacteria</taxon>
        <taxon>Pseudomonadati</taxon>
        <taxon>Pseudomonadota</taxon>
        <taxon>Alphaproteobacteria</taxon>
        <taxon>Sphingomonadales</taxon>
        <taxon>Sphingomonadaceae</taxon>
        <taxon>Sphingomonas</taxon>
    </lineage>
</organism>
<feature type="transmembrane region" description="Helical" evidence="1">
    <location>
        <begin position="71"/>
        <end position="92"/>
    </location>
</feature>
<comment type="caution">
    <text evidence="3">The sequence shown here is derived from an EMBL/GenBank/DDBJ whole genome shotgun (WGS) entry which is preliminary data.</text>
</comment>
<feature type="transmembrane region" description="Helical" evidence="1">
    <location>
        <begin position="104"/>
        <end position="123"/>
    </location>
</feature>
<dbReference type="EMBL" id="JACIJF010000007">
    <property type="protein sequence ID" value="MBB5711317.1"/>
    <property type="molecule type" value="Genomic_DNA"/>
</dbReference>
<keyword evidence="4" id="KW-1185">Reference proteome</keyword>
<evidence type="ECO:0000259" key="2">
    <source>
        <dbReference type="Pfam" id="PF07786"/>
    </source>
</evidence>
<dbReference type="PANTHER" id="PTHR31061:SF24">
    <property type="entry name" value="LD22376P"/>
    <property type="match status" value="1"/>
</dbReference>
<dbReference type="PANTHER" id="PTHR31061">
    <property type="entry name" value="LD22376P"/>
    <property type="match status" value="1"/>
</dbReference>
<dbReference type="RefSeq" id="WP_184088060.1">
    <property type="nucleotide sequence ID" value="NZ_JACIJF010000007.1"/>
</dbReference>
<dbReference type="Proteomes" id="UP000527143">
    <property type="component" value="Unassembled WGS sequence"/>
</dbReference>
<feature type="transmembrane region" description="Helical" evidence="1">
    <location>
        <begin position="351"/>
        <end position="376"/>
    </location>
</feature>
<dbReference type="GO" id="GO:0016746">
    <property type="term" value="F:acyltransferase activity"/>
    <property type="evidence" value="ECO:0007669"/>
    <property type="project" value="UniProtKB-KW"/>
</dbReference>
<proteinExistence type="predicted"/>
<reference evidence="3 4" key="1">
    <citation type="submission" date="2020-08" db="EMBL/GenBank/DDBJ databases">
        <title>Genomic Encyclopedia of Type Strains, Phase IV (KMG-IV): sequencing the most valuable type-strain genomes for metagenomic binning, comparative biology and taxonomic classification.</title>
        <authorList>
            <person name="Goeker M."/>
        </authorList>
    </citation>
    <scope>NUCLEOTIDE SEQUENCE [LARGE SCALE GENOMIC DNA]</scope>
    <source>
        <strain evidence="3 4">DSM 26736</strain>
    </source>
</reference>
<evidence type="ECO:0000256" key="1">
    <source>
        <dbReference type="SAM" id="Phobius"/>
    </source>
</evidence>
<feature type="transmembrane region" description="Helical" evidence="1">
    <location>
        <begin position="31"/>
        <end position="51"/>
    </location>
</feature>
<keyword evidence="1" id="KW-0472">Membrane</keyword>
<feature type="domain" description="Heparan-alpha-glucosaminide N-acetyltransferase catalytic" evidence="2">
    <location>
        <begin position="25"/>
        <end position="171"/>
    </location>
</feature>
<feature type="transmembrane region" description="Helical" evidence="1">
    <location>
        <begin position="312"/>
        <end position="331"/>
    </location>
</feature>
<feature type="transmembrane region" description="Helical" evidence="1">
    <location>
        <begin position="129"/>
        <end position="150"/>
    </location>
</feature>
<keyword evidence="1" id="KW-1133">Transmembrane helix</keyword>
<feature type="transmembrane region" description="Helical" evidence="1">
    <location>
        <begin position="220"/>
        <end position="240"/>
    </location>
</feature>
<gene>
    <name evidence="3" type="ORF">FHT02_002561</name>
</gene>
<dbReference type="InterPro" id="IPR012429">
    <property type="entry name" value="HGSNAT_cat"/>
</dbReference>
<dbReference type="AlphaFoldDB" id="A0A840YD45"/>
<evidence type="ECO:0000313" key="4">
    <source>
        <dbReference type="Proteomes" id="UP000527143"/>
    </source>
</evidence>
<feature type="transmembrane region" description="Helical" evidence="1">
    <location>
        <begin position="252"/>
        <end position="273"/>
    </location>
</feature>
<name>A0A840YD45_9SPHN</name>
<protein>
    <submittedName>
        <fullName evidence="3">Putative acyltransferase</fullName>
    </submittedName>
</protein>
<sequence length="385" mass="41200">MIAHRSTVQGDAQAAGRLSSAPRPRLVSLDLLRGLAVMGMILVNAAAGMFYSVKAPVFPLLLHASWSGLTLADLVFPAFLMMVGVAIPFSIARGRADTVGRIGWRTLRLLLIGFVLSNLYWFADFGSGAWRLFGVLQRIGLVYGACALLYLWLSPRVLAIVAAATLLLYWPMTLLPAADGLPNDLWVRGHNFVASVDRVLLGAGNHNYVKGPEGYDPEGLLGTLPAIAHGLIGVLIGIFLRTRPERGASVPLAAAGAAMLVVGLACSIGFPIVKDIWSSSFVLVTCGLTSLALAALHWAVDGRDHVPGGWPAAVALAFGSNAIAAYVLHMVTSDMIGWDLMLLPYRATLGILPGQVASLLPVLIYMALIAWAMMWLRRKGWFIKV</sequence>
<accession>A0A840YD45</accession>
<feature type="transmembrane region" description="Helical" evidence="1">
    <location>
        <begin position="157"/>
        <end position="178"/>
    </location>
</feature>
<feature type="transmembrane region" description="Helical" evidence="1">
    <location>
        <begin position="279"/>
        <end position="300"/>
    </location>
</feature>
<keyword evidence="3" id="KW-0012">Acyltransferase</keyword>
<dbReference type="Pfam" id="PF07786">
    <property type="entry name" value="HGSNAT_cat"/>
    <property type="match status" value="1"/>
</dbReference>
<evidence type="ECO:0000313" key="3">
    <source>
        <dbReference type="EMBL" id="MBB5711317.1"/>
    </source>
</evidence>